<proteinExistence type="predicted"/>
<evidence type="ECO:0000256" key="1">
    <source>
        <dbReference type="SAM" id="MobiDB-lite"/>
    </source>
</evidence>
<name>A0A8S5VBE5_9CAUD</name>
<feature type="compositionally biased region" description="Basic and acidic residues" evidence="1">
    <location>
        <begin position="17"/>
        <end position="31"/>
    </location>
</feature>
<accession>A0A8S5VBE5</accession>
<dbReference type="EMBL" id="BK016237">
    <property type="protein sequence ID" value="DAG04052.1"/>
    <property type="molecule type" value="Genomic_DNA"/>
</dbReference>
<reference evidence="2" key="1">
    <citation type="journal article" date="2021" name="Proc. Natl. Acad. Sci. U.S.A.">
        <title>A Catalog of Tens of Thousands of Viruses from Human Metagenomes Reveals Hidden Associations with Chronic Diseases.</title>
        <authorList>
            <person name="Tisza M.J."/>
            <person name="Buck C.B."/>
        </authorList>
    </citation>
    <scope>NUCLEOTIDE SEQUENCE</scope>
    <source>
        <strain evidence="2">CtbEa13</strain>
    </source>
</reference>
<protein>
    <recommendedName>
        <fullName evidence="3">Terminase small subunit</fullName>
    </recommendedName>
</protein>
<feature type="region of interest" description="Disordered" evidence="1">
    <location>
        <begin position="1"/>
        <end position="32"/>
    </location>
</feature>
<sequence>MGRKKKEAPQLPMSVEETNKLEQEHEHELETNPKYSLQVDPEKKYNLSIDQKNFIQYYVEFKNVNVAAELSGIDMDTAKAYFVSYASQMEIRRINMALYQRQFHSKLLDINQIGGYLSSLLTDTNVPIADRLKSSEKLKVAQMIIDLNMLKINSMQNPAIIMNNDINLQLKDLSVDAIRELLKQSEKRKEPNTYSTVCEELTPEEEAYLSTLPTEDLLQILDDSKKKKGDKK</sequence>
<evidence type="ECO:0000313" key="2">
    <source>
        <dbReference type="EMBL" id="DAG04052.1"/>
    </source>
</evidence>
<evidence type="ECO:0008006" key="3">
    <source>
        <dbReference type="Google" id="ProtNLM"/>
    </source>
</evidence>
<organism evidence="2">
    <name type="scientific">Myoviridae sp. ctbEa13</name>
    <dbReference type="NCBI Taxonomy" id="2825136"/>
    <lineage>
        <taxon>Viruses</taxon>
        <taxon>Duplodnaviria</taxon>
        <taxon>Heunggongvirae</taxon>
        <taxon>Uroviricota</taxon>
        <taxon>Caudoviricetes</taxon>
    </lineage>
</organism>